<reference evidence="5" key="2">
    <citation type="submission" date="2018-05" db="EMBL/GenBank/DDBJ databases">
        <title>OpunRS2 (Oryza punctata Reference Sequence Version 2).</title>
        <authorList>
            <person name="Zhang J."/>
            <person name="Kudrna D."/>
            <person name="Lee S."/>
            <person name="Talag J."/>
            <person name="Welchert J."/>
            <person name="Wing R.A."/>
        </authorList>
    </citation>
    <scope>NUCLEOTIDE SEQUENCE [LARGE SCALE GENOMIC DNA]</scope>
</reference>
<dbReference type="Gene3D" id="3.30.1440.10">
    <property type="match status" value="1"/>
</dbReference>
<dbReference type="InterPro" id="IPR031310">
    <property type="entry name" value="Ribosomal_uL5_N"/>
</dbReference>
<dbReference type="Gramene" id="OPUNC09G00410.1">
    <property type="protein sequence ID" value="OPUNC09G00410.1"/>
    <property type="gene ID" value="OPUNC09G00410"/>
</dbReference>
<organism evidence="5">
    <name type="scientific">Oryza punctata</name>
    <name type="common">Red rice</name>
    <dbReference type="NCBI Taxonomy" id="4537"/>
    <lineage>
        <taxon>Eukaryota</taxon>
        <taxon>Viridiplantae</taxon>
        <taxon>Streptophyta</taxon>
        <taxon>Embryophyta</taxon>
        <taxon>Tracheophyta</taxon>
        <taxon>Spermatophyta</taxon>
        <taxon>Magnoliopsida</taxon>
        <taxon>Liliopsida</taxon>
        <taxon>Poales</taxon>
        <taxon>Poaceae</taxon>
        <taxon>BOP clade</taxon>
        <taxon>Oryzoideae</taxon>
        <taxon>Oryzeae</taxon>
        <taxon>Oryzinae</taxon>
        <taxon>Oryza</taxon>
    </lineage>
</organism>
<dbReference type="eggNOG" id="KOG0397">
    <property type="taxonomic scope" value="Eukaryota"/>
</dbReference>
<evidence type="ECO:0000256" key="3">
    <source>
        <dbReference type="ARBA" id="ARBA00023274"/>
    </source>
</evidence>
<dbReference type="AlphaFoldDB" id="A0A0E0LY99"/>
<accession>A0A0E0LY99</accession>
<dbReference type="HOGENOM" id="CLU_1743517_0_0_1"/>
<feature type="domain" description="Large ribosomal subunit protein uL5 N-terminal" evidence="4">
    <location>
        <begin position="26"/>
        <end position="79"/>
    </location>
</feature>
<dbReference type="InterPro" id="IPR002132">
    <property type="entry name" value="Ribosomal_uL5"/>
</dbReference>
<dbReference type="GO" id="GO:0005840">
    <property type="term" value="C:ribosome"/>
    <property type="evidence" value="ECO:0007669"/>
    <property type="project" value="UniProtKB-KW"/>
</dbReference>
<dbReference type="STRING" id="4537.A0A0E0LY99"/>
<dbReference type="InterPro" id="IPR022803">
    <property type="entry name" value="Ribosomal_uL5_dom_sf"/>
</dbReference>
<reference evidence="5" key="1">
    <citation type="submission" date="2015-04" db="UniProtKB">
        <authorList>
            <consortium name="EnsemblPlants"/>
        </authorList>
    </citation>
    <scope>IDENTIFICATION</scope>
</reference>
<proteinExistence type="inferred from homology"/>
<keyword evidence="2" id="KW-0689">Ribosomal protein</keyword>
<dbReference type="EnsemblPlants" id="OPUNC09G00410.1">
    <property type="protein sequence ID" value="OPUNC09G00410.1"/>
    <property type="gene ID" value="OPUNC09G00410"/>
</dbReference>
<sequence>MCSLSTGWLLKPRGGFLHAPEKNQSNTMREIKVQKLVINISVGESGDRLTCASKVLEQLSGQSTPRDFAARYTVSSFGICRNEKIACYVTVSSEKAMQLFLKVKEYEQVATACHSYSPLATILLPATHRIITTTGILIGAGWETRVGFSN</sequence>
<comment type="similarity">
    <text evidence="1">Belongs to the universal ribosomal protein uL5 family.</text>
</comment>
<keyword evidence="3" id="KW-0687">Ribonucleoprotein</keyword>
<dbReference type="Pfam" id="PF00281">
    <property type="entry name" value="Ribosomal_L5"/>
    <property type="match status" value="1"/>
</dbReference>
<dbReference type="GO" id="GO:1990904">
    <property type="term" value="C:ribonucleoprotein complex"/>
    <property type="evidence" value="ECO:0007669"/>
    <property type="project" value="UniProtKB-KW"/>
</dbReference>
<evidence type="ECO:0000313" key="6">
    <source>
        <dbReference type="Proteomes" id="UP000026962"/>
    </source>
</evidence>
<evidence type="ECO:0000259" key="4">
    <source>
        <dbReference type="Pfam" id="PF00281"/>
    </source>
</evidence>
<name>A0A0E0LY99_ORYPU</name>
<dbReference type="PANTHER" id="PTHR11994">
    <property type="entry name" value="60S RIBOSOMAL PROTEIN L11-RELATED"/>
    <property type="match status" value="1"/>
</dbReference>
<evidence type="ECO:0000313" key="5">
    <source>
        <dbReference type="EnsemblPlants" id="OPUNC09G00410.1"/>
    </source>
</evidence>
<evidence type="ECO:0000256" key="2">
    <source>
        <dbReference type="ARBA" id="ARBA00022980"/>
    </source>
</evidence>
<dbReference type="GO" id="GO:0006412">
    <property type="term" value="P:translation"/>
    <property type="evidence" value="ECO:0007669"/>
    <property type="project" value="InterPro"/>
</dbReference>
<dbReference type="GO" id="GO:0003735">
    <property type="term" value="F:structural constituent of ribosome"/>
    <property type="evidence" value="ECO:0007669"/>
    <property type="project" value="InterPro"/>
</dbReference>
<keyword evidence="6" id="KW-1185">Reference proteome</keyword>
<dbReference type="Proteomes" id="UP000026962">
    <property type="component" value="Chromosome 9"/>
</dbReference>
<dbReference type="SUPFAM" id="SSF55282">
    <property type="entry name" value="RL5-like"/>
    <property type="match status" value="1"/>
</dbReference>
<evidence type="ECO:0000256" key="1">
    <source>
        <dbReference type="ARBA" id="ARBA00008553"/>
    </source>
</evidence>
<protein>
    <recommendedName>
        <fullName evidence="4">Large ribosomal subunit protein uL5 N-terminal domain-containing protein</fullName>
    </recommendedName>
</protein>